<reference evidence="1 2" key="1">
    <citation type="submission" date="2017-11" db="EMBL/GenBank/DDBJ databases">
        <title>Genome sequencing of Fusobacterium periodonticum KCOM 1263.</title>
        <authorList>
            <person name="Kook J.-K."/>
            <person name="Park S.-N."/>
            <person name="Lim Y.K."/>
        </authorList>
    </citation>
    <scope>NUCLEOTIDE SEQUENCE [LARGE SCALE GENOMIC DNA]</scope>
    <source>
        <strain evidence="1 2">KCOM 1263</strain>
    </source>
</reference>
<sequence>MNCFFTSSELAGEGYIVQQITSDIENDTEPAKKIFLNSKRYIENGNYVDYNMFIRNCHSISFSLIEPIEKKVITNRILPISRGREEVEYLKFKRFAPGTEQRIRIEKSSR</sequence>
<gene>
    <name evidence="1" type="ORF">CTM74_13465</name>
</gene>
<evidence type="ECO:0000313" key="2">
    <source>
        <dbReference type="Proteomes" id="UP000228552"/>
    </source>
</evidence>
<accession>A0AAD0F2M5</accession>
<dbReference type="Proteomes" id="UP000228552">
    <property type="component" value="Chromosome"/>
</dbReference>
<dbReference type="RefSeq" id="WP_099988453.1">
    <property type="nucleotide sequence ID" value="NZ_CP024700.1"/>
</dbReference>
<name>A0AAD0F2M5_9FUSO</name>
<protein>
    <submittedName>
        <fullName evidence="1">Uncharacterized protein</fullName>
    </submittedName>
</protein>
<keyword evidence="2" id="KW-1185">Reference proteome</keyword>
<proteinExistence type="predicted"/>
<organism evidence="1 2">
    <name type="scientific">Fusobacterium pseudoperiodonticum</name>
    <dbReference type="NCBI Taxonomy" id="2663009"/>
    <lineage>
        <taxon>Bacteria</taxon>
        <taxon>Fusobacteriati</taxon>
        <taxon>Fusobacteriota</taxon>
        <taxon>Fusobacteriia</taxon>
        <taxon>Fusobacteriales</taxon>
        <taxon>Fusobacteriaceae</taxon>
        <taxon>Fusobacterium</taxon>
    </lineage>
</organism>
<dbReference type="AlphaFoldDB" id="A0AAD0F2M5"/>
<evidence type="ECO:0000313" key="1">
    <source>
        <dbReference type="EMBL" id="ATV62736.1"/>
    </source>
</evidence>
<dbReference type="EMBL" id="CP024700">
    <property type="protein sequence ID" value="ATV62736.1"/>
    <property type="molecule type" value="Genomic_DNA"/>
</dbReference>